<organism evidence="4 5">
    <name type="scientific">Siminovitchia thermophila</name>
    <dbReference type="NCBI Taxonomy" id="1245522"/>
    <lineage>
        <taxon>Bacteria</taxon>
        <taxon>Bacillati</taxon>
        <taxon>Bacillota</taxon>
        <taxon>Bacilli</taxon>
        <taxon>Bacillales</taxon>
        <taxon>Bacillaceae</taxon>
        <taxon>Siminovitchia</taxon>
    </lineage>
</organism>
<dbReference type="EC" id="2.8.1.7" evidence="4"/>
<feature type="domain" description="Aminotransferase class V" evidence="3">
    <location>
        <begin position="3"/>
        <end position="361"/>
    </location>
</feature>
<dbReference type="InterPro" id="IPR015424">
    <property type="entry name" value="PyrdxlP-dep_Trfase"/>
</dbReference>
<comment type="cofactor">
    <cofactor evidence="1">
        <name>pyridoxal 5'-phosphate</name>
        <dbReference type="ChEBI" id="CHEBI:597326"/>
    </cofactor>
</comment>
<reference evidence="4 5" key="1">
    <citation type="submission" date="2021-01" db="EMBL/GenBank/DDBJ databases">
        <title>Genomic Encyclopedia of Type Strains, Phase IV (KMG-IV): sequencing the most valuable type-strain genomes for metagenomic binning, comparative biology and taxonomic classification.</title>
        <authorList>
            <person name="Goeker M."/>
        </authorList>
    </citation>
    <scope>NUCLEOTIDE SEQUENCE [LARGE SCALE GENOMIC DNA]</scope>
    <source>
        <strain evidence="4 5">DSM 105453</strain>
    </source>
</reference>
<dbReference type="SUPFAM" id="SSF53383">
    <property type="entry name" value="PLP-dependent transferases"/>
    <property type="match status" value="1"/>
</dbReference>
<gene>
    <name evidence="4" type="ORF">JOC94_004451</name>
</gene>
<evidence type="ECO:0000313" key="4">
    <source>
        <dbReference type="EMBL" id="MBM7717423.1"/>
    </source>
</evidence>
<dbReference type="InterPro" id="IPR000192">
    <property type="entry name" value="Aminotrans_V_dom"/>
</dbReference>
<comment type="caution">
    <text evidence="4">The sequence shown here is derived from an EMBL/GenBank/DDBJ whole genome shotgun (WGS) entry which is preliminary data.</text>
</comment>
<dbReference type="NCBIfam" id="NF002806">
    <property type="entry name" value="PRK02948.1"/>
    <property type="match status" value="1"/>
</dbReference>
<dbReference type="RefSeq" id="WP_077113206.1">
    <property type="nucleotide sequence ID" value="NZ_JAFBFH010000047.1"/>
</dbReference>
<dbReference type="InterPro" id="IPR015422">
    <property type="entry name" value="PyrdxlP-dep_Trfase_small"/>
</dbReference>
<dbReference type="Proteomes" id="UP000823485">
    <property type="component" value="Unassembled WGS sequence"/>
</dbReference>
<evidence type="ECO:0000313" key="5">
    <source>
        <dbReference type="Proteomes" id="UP000823485"/>
    </source>
</evidence>
<keyword evidence="4" id="KW-0808">Transferase</keyword>
<keyword evidence="5" id="KW-1185">Reference proteome</keyword>
<dbReference type="Pfam" id="PF00266">
    <property type="entry name" value="Aminotran_5"/>
    <property type="match status" value="1"/>
</dbReference>
<dbReference type="Gene3D" id="3.40.640.10">
    <property type="entry name" value="Type I PLP-dependent aspartate aminotransferase-like (Major domain)"/>
    <property type="match status" value="1"/>
</dbReference>
<sequence>MQYFDYAASCPLDEEAAKAYVKASAEFYGNASSLHDIGDKARQLLEHCRGEFAQLLWAPKDGIYFTSGGSEGNFLAIQALLSASPKEGKHIVTGMAEHSSVANTMKLLKKSGYDITFLPLQPDGKINLSEFQSALRDDTVLVSIQHGNPEIGTIQPIKEMAALCRHNGILVHSDCVQTFGKADMSTISPMVDSLTISGHKFYGPKGIGVTYINPSLTWKPFYPGTTHESGFRPGTVNVPAVAAMSVAAKRAVEQQRIQAEHFFHVREAFIQSLSPAESAFIIYNSDLPSTVGMRLKGLEGQFVMLECNRRGFAISTGSACSAHLQTPSKTMTAMGITGKEAKEFIRISFGRETTEEDVIQLGETLVKIANQY</sequence>
<dbReference type="GO" id="GO:0031071">
    <property type="term" value="F:cysteine desulfurase activity"/>
    <property type="evidence" value="ECO:0007669"/>
    <property type="project" value="UniProtKB-EC"/>
</dbReference>
<dbReference type="EMBL" id="JAFBFH010000047">
    <property type="protein sequence ID" value="MBM7717423.1"/>
    <property type="molecule type" value="Genomic_DNA"/>
</dbReference>
<accession>A0ABS2RCN6</accession>
<dbReference type="PANTHER" id="PTHR11601:SF36">
    <property type="entry name" value="CYSTEINE DESULFURASE NIFS-RELATED"/>
    <property type="match status" value="1"/>
</dbReference>
<dbReference type="InterPro" id="IPR016454">
    <property type="entry name" value="Cysteine_dSase"/>
</dbReference>
<dbReference type="PANTHER" id="PTHR11601">
    <property type="entry name" value="CYSTEINE DESULFURYLASE FAMILY MEMBER"/>
    <property type="match status" value="1"/>
</dbReference>
<evidence type="ECO:0000256" key="1">
    <source>
        <dbReference type="ARBA" id="ARBA00001933"/>
    </source>
</evidence>
<proteinExistence type="predicted"/>
<name>A0ABS2RCN6_9BACI</name>
<dbReference type="PIRSF" id="PIRSF005572">
    <property type="entry name" value="NifS"/>
    <property type="match status" value="1"/>
</dbReference>
<dbReference type="Gene3D" id="3.90.1150.10">
    <property type="entry name" value="Aspartate Aminotransferase, domain 1"/>
    <property type="match status" value="1"/>
</dbReference>
<dbReference type="InterPro" id="IPR015421">
    <property type="entry name" value="PyrdxlP-dep_Trfase_major"/>
</dbReference>
<protein>
    <submittedName>
        <fullName evidence="4">Cysteine desulfurase</fullName>
        <ecNumber evidence="4">2.8.1.7</ecNumber>
    </submittedName>
</protein>
<evidence type="ECO:0000259" key="3">
    <source>
        <dbReference type="Pfam" id="PF00266"/>
    </source>
</evidence>
<keyword evidence="2" id="KW-0663">Pyridoxal phosphate</keyword>
<evidence type="ECO:0000256" key="2">
    <source>
        <dbReference type="ARBA" id="ARBA00022898"/>
    </source>
</evidence>